<proteinExistence type="predicted"/>
<dbReference type="Gene3D" id="1.25.40.390">
    <property type="match status" value="1"/>
</dbReference>
<dbReference type="Gene3D" id="1.20.120.840">
    <property type="entry name" value="SusD-like, tetratrico peptide repeats domain"/>
    <property type="match status" value="1"/>
</dbReference>
<dbReference type="RefSeq" id="WP_093977975.1">
    <property type="nucleotide sequence ID" value="NZ_CP022515.1"/>
</dbReference>
<dbReference type="AlphaFoldDB" id="A0A221UV07"/>
<dbReference type="Pfam" id="PF12771">
    <property type="entry name" value="SusD-like_2"/>
    <property type="match status" value="2"/>
</dbReference>
<sequence length="588" mass="66930">MKKVLYILIGLVIFTGCDDDFAEFNTNPNIGVPPPETLFTYVQKEMVTYKNGGEWYHENHQKMTWAQYLVQGRANDSDINTILPGSKYSTFYVKVMNHLTEMRLQISELSEEQQKFYQKMVAASDILQAFFALRITDQYGDIPYSEAADGRREGKLDPNYDKQEAVLSQLLDELNLAIQKMDENIASSYDFSPNDIAYQGDTTKWVKCANAVKLRIATRLLSQNESKAQEIIASVVSDGRLFESEDDEFTIDLGGTYRGAPGADFEWKGVMWSAEPLVEFMKSTVDPRLRIFFEPNGYTQETIDAFADPATISPAVDIDNDNEVLYTTADGEDILGYRFIGLPAFRNDPNINVPDYYQFQDQPNTVGPTATMLSKYNRRLIQECRFRYGGLPEPEGNYIDVMISYSEVCLLMSEFILKGYTSGDAADWYRKGVESSLRTYNMLGEKQDLIMRVANKEYPYLPISEDEISNYLTNPSLQLNGTEDLEKVYIQQFLNFYRLPEEGWILSMRTGYPKYGSSLLARSATDDPEIPFPRRIPPPEPGDLNVAKWLQANTDQGFTSPRDETPSVLNSQRLWWDKNNPTIGSGGN</sequence>
<dbReference type="InterPro" id="IPR011990">
    <property type="entry name" value="TPR-like_helical_dom_sf"/>
</dbReference>
<dbReference type="InterPro" id="IPR041662">
    <property type="entry name" value="SusD-like_2"/>
</dbReference>
<protein>
    <submittedName>
        <fullName evidence="1">Starch-binding associating with outer membrane</fullName>
    </submittedName>
</protein>
<organism evidence="1 2">
    <name type="scientific">Arenibacter algicola</name>
    <dbReference type="NCBI Taxonomy" id="616991"/>
    <lineage>
        <taxon>Bacteria</taxon>
        <taxon>Pseudomonadati</taxon>
        <taxon>Bacteroidota</taxon>
        <taxon>Flavobacteriia</taxon>
        <taxon>Flavobacteriales</taxon>
        <taxon>Flavobacteriaceae</taxon>
        <taxon>Arenibacter</taxon>
    </lineage>
</organism>
<dbReference type="PROSITE" id="PS51257">
    <property type="entry name" value="PROKAR_LIPOPROTEIN"/>
    <property type="match status" value="1"/>
</dbReference>
<accession>A0A221UV07</accession>
<dbReference type="SUPFAM" id="SSF48452">
    <property type="entry name" value="TPR-like"/>
    <property type="match status" value="1"/>
</dbReference>
<evidence type="ECO:0000313" key="2">
    <source>
        <dbReference type="Proteomes" id="UP000204551"/>
    </source>
</evidence>
<gene>
    <name evidence="1" type="ORF">AREALGSMS7_01690</name>
</gene>
<name>A0A221UV07_9FLAO</name>
<dbReference type="Proteomes" id="UP000204551">
    <property type="component" value="Chromosome"/>
</dbReference>
<dbReference type="EMBL" id="CP022515">
    <property type="protein sequence ID" value="ASO05157.1"/>
    <property type="molecule type" value="Genomic_DNA"/>
</dbReference>
<dbReference type="KEGG" id="aalg:AREALGSMS7_01690"/>
<reference evidence="1 2" key="1">
    <citation type="submission" date="2017-07" db="EMBL/GenBank/DDBJ databases">
        <title>Genome Sequence of Arenibacter algicola Strain SMS7 Isolated from a culture of the Diatom Skeletonema marinoi.</title>
        <authorList>
            <person name="Topel M."/>
            <person name="Pinder M.I.M."/>
            <person name="Johansson O.N."/>
            <person name="Kourtchenko O."/>
            <person name="Godhe A."/>
            <person name="Clarke A.K."/>
        </authorList>
    </citation>
    <scope>NUCLEOTIDE SEQUENCE [LARGE SCALE GENOMIC DNA]</scope>
    <source>
        <strain evidence="1 2">SMS7</strain>
    </source>
</reference>
<evidence type="ECO:0000313" key="1">
    <source>
        <dbReference type="EMBL" id="ASO05157.1"/>
    </source>
</evidence>